<feature type="region of interest" description="Disordered" evidence="14">
    <location>
        <begin position="432"/>
        <end position="469"/>
    </location>
</feature>
<keyword evidence="2" id="KW-0479">Metal-binding</keyword>
<dbReference type="InterPro" id="IPR018501">
    <property type="entry name" value="DDT_dom"/>
</dbReference>
<dbReference type="Pfam" id="PF00628">
    <property type="entry name" value="PHD"/>
    <property type="match status" value="2"/>
</dbReference>
<dbReference type="Pfam" id="PF10537">
    <property type="entry name" value="WAC_Acf1_DNA_bd"/>
    <property type="match status" value="1"/>
</dbReference>
<feature type="domain" description="DDT" evidence="17">
    <location>
        <begin position="361"/>
        <end position="426"/>
    </location>
</feature>
<dbReference type="InterPro" id="IPR047171">
    <property type="entry name" value="BAZ1A"/>
</dbReference>
<keyword evidence="6 13" id="KW-0175">Coiled coil</keyword>
<dbReference type="Gene3D" id="1.20.920.10">
    <property type="entry name" value="Bromodomain-like"/>
    <property type="match status" value="1"/>
</dbReference>
<dbReference type="InterPro" id="IPR001487">
    <property type="entry name" value="Bromodomain"/>
</dbReference>
<comment type="subcellular location">
    <subcellularLocation>
        <location evidence="1 12">Nucleus</location>
    </subcellularLocation>
</comment>
<dbReference type="Gene3D" id="3.30.40.10">
    <property type="entry name" value="Zinc/RING finger domain, C3HC4 (zinc finger)"/>
    <property type="match status" value="2"/>
</dbReference>
<keyword evidence="9 12" id="KW-0539">Nucleus</keyword>
<dbReference type="PANTHER" id="PTHR46510">
    <property type="entry name" value="BROMODOMAIN ADJACENT TO ZINC FINGER DOMAIN PROTEIN 1A"/>
    <property type="match status" value="1"/>
</dbReference>
<evidence type="ECO:0000256" key="11">
    <source>
        <dbReference type="PROSITE-ProRule" id="PRU00146"/>
    </source>
</evidence>
<dbReference type="PROSITE" id="PS51136">
    <property type="entry name" value="WAC"/>
    <property type="match status" value="1"/>
</dbReference>
<dbReference type="SMART" id="SM00297">
    <property type="entry name" value="BROMO"/>
    <property type="match status" value="1"/>
</dbReference>
<dbReference type="Pfam" id="PF15613">
    <property type="entry name" value="WSD"/>
    <property type="match status" value="1"/>
</dbReference>
<evidence type="ECO:0000313" key="19">
    <source>
        <dbReference type="Proteomes" id="UP001652625"/>
    </source>
</evidence>
<feature type="coiled-coil region" evidence="13">
    <location>
        <begin position="581"/>
        <end position="611"/>
    </location>
</feature>
<evidence type="ECO:0000256" key="5">
    <source>
        <dbReference type="ARBA" id="ARBA00023015"/>
    </source>
</evidence>
<dbReference type="InterPro" id="IPR001965">
    <property type="entry name" value="Znf_PHD"/>
</dbReference>
<proteinExistence type="predicted"/>
<feature type="domain" description="PHD-type" evidence="16">
    <location>
        <begin position="1132"/>
        <end position="1182"/>
    </location>
</feature>
<dbReference type="InterPro" id="IPR019787">
    <property type="entry name" value="Znf_PHD-finger"/>
</dbReference>
<evidence type="ECO:0000259" key="16">
    <source>
        <dbReference type="PROSITE" id="PS50016"/>
    </source>
</evidence>
<feature type="compositionally biased region" description="Acidic residues" evidence="14">
    <location>
        <begin position="1198"/>
        <end position="1242"/>
    </location>
</feature>
<dbReference type="Pfam" id="PF15612">
    <property type="entry name" value="WHIM1"/>
    <property type="match status" value="1"/>
</dbReference>
<evidence type="ECO:0000256" key="14">
    <source>
        <dbReference type="SAM" id="MobiDB-lite"/>
    </source>
</evidence>
<dbReference type="SUPFAM" id="SSF57903">
    <property type="entry name" value="FYVE/PHD zinc finger"/>
    <property type="match status" value="2"/>
</dbReference>
<evidence type="ECO:0000256" key="6">
    <source>
        <dbReference type="ARBA" id="ARBA00023054"/>
    </source>
</evidence>
<dbReference type="PROSITE" id="PS00633">
    <property type="entry name" value="BROMODOMAIN_1"/>
    <property type="match status" value="1"/>
</dbReference>
<dbReference type="SUPFAM" id="SSF47370">
    <property type="entry name" value="Bromodomain"/>
    <property type="match status" value="1"/>
</dbReference>
<evidence type="ECO:0000256" key="13">
    <source>
        <dbReference type="SAM" id="Coils"/>
    </source>
</evidence>
<dbReference type="InterPro" id="IPR019786">
    <property type="entry name" value="Zinc_finger_PHD-type_CS"/>
</dbReference>
<evidence type="ECO:0000313" key="20">
    <source>
        <dbReference type="RefSeq" id="XP_065661537.1"/>
    </source>
</evidence>
<dbReference type="InterPro" id="IPR011011">
    <property type="entry name" value="Znf_FYVE_PHD"/>
</dbReference>
<evidence type="ECO:0000259" key="18">
    <source>
        <dbReference type="PROSITE" id="PS51136"/>
    </source>
</evidence>
<accession>A0ABM4CIF9</accession>
<dbReference type="Proteomes" id="UP001652625">
    <property type="component" value="Chromosome 09"/>
</dbReference>
<dbReference type="CDD" id="cd15627">
    <property type="entry name" value="PHD_BAZ1A"/>
    <property type="match status" value="1"/>
</dbReference>
<dbReference type="PROSITE" id="PS50014">
    <property type="entry name" value="BROMODOMAIN_2"/>
    <property type="match status" value="1"/>
</dbReference>
<feature type="domain" description="Bromo" evidence="15">
    <location>
        <begin position="1387"/>
        <end position="1457"/>
    </location>
</feature>
<feature type="region of interest" description="Disordered" evidence="14">
    <location>
        <begin position="1190"/>
        <end position="1242"/>
    </location>
</feature>
<gene>
    <name evidence="20" type="primary">LOC100198869</name>
</gene>
<keyword evidence="4" id="KW-0862">Zinc</keyword>
<dbReference type="Pfam" id="PF02791">
    <property type="entry name" value="DDT"/>
    <property type="match status" value="1"/>
</dbReference>
<evidence type="ECO:0000256" key="12">
    <source>
        <dbReference type="PROSITE-ProRule" id="PRU00475"/>
    </source>
</evidence>
<reference evidence="20" key="1">
    <citation type="submission" date="2025-08" db="UniProtKB">
        <authorList>
            <consortium name="RefSeq"/>
        </authorList>
    </citation>
    <scope>IDENTIFICATION</scope>
</reference>
<feature type="domain" description="PHD-type" evidence="16">
    <location>
        <begin position="1247"/>
        <end position="1294"/>
    </location>
</feature>
<feature type="region of interest" description="Disordered" evidence="14">
    <location>
        <begin position="1307"/>
        <end position="1347"/>
    </location>
</feature>
<dbReference type="InterPro" id="IPR028941">
    <property type="entry name" value="WHIM2_dom"/>
</dbReference>
<keyword evidence="5" id="KW-0805">Transcription regulation</keyword>
<dbReference type="InterPro" id="IPR013136">
    <property type="entry name" value="WSTF_Acf1_Cbp146"/>
</dbReference>
<feature type="region of interest" description="Disordered" evidence="14">
    <location>
        <begin position="629"/>
        <end position="658"/>
    </location>
</feature>
<feature type="region of interest" description="Disordered" evidence="14">
    <location>
        <begin position="288"/>
        <end position="317"/>
    </location>
</feature>
<dbReference type="PROSITE" id="PS01359">
    <property type="entry name" value="ZF_PHD_1"/>
    <property type="match status" value="2"/>
</dbReference>
<dbReference type="SMART" id="SM00249">
    <property type="entry name" value="PHD"/>
    <property type="match status" value="2"/>
</dbReference>
<feature type="domain" description="WAC" evidence="18">
    <location>
        <begin position="22"/>
        <end position="129"/>
    </location>
</feature>
<keyword evidence="19" id="KW-1185">Reference proteome</keyword>
<evidence type="ECO:0000256" key="10">
    <source>
        <dbReference type="PROSITE-ProRule" id="PRU00035"/>
    </source>
</evidence>
<dbReference type="InterPro" id="IPR028942">
    <property type="entry name" value="WHIM1_dom"/>
</dbReference>
<protein>
    <submittedName>
        <fullName evidence="20">Bromodomain adjacent to zinc finger domain protein 1A isoform X2</fullName>
    </submittedName>
</protein>
<evidence type="ECO:0000256" key="9">
    <source>
        <dbReference type="ARBA" id="ARBA00023242"/>
    </source>
</evidence>
<dbReference type="SMART" id="SM00571">
    <property type="entry name" value="DDT"/>
    <property type="match status" value="1"/>
</dbReference>
<organism evidence="19 20">
    <name type="scientific">Hydra vulgaris</name>
    <name type="common">Hydra</name>
    <name type="synonym">Hydra attenuata</name>
    <dbReference type="NCBI Taxonomy" id="6087"/>
    <lineage>
        <taxon>Eukaryota</taxon>
        <taxon>Metazoa</taxon>
        <taxon>Cnidaria</taxon>
        <taxon>Hydrozoa</taxon>
        <taxon>Hydroidolina</taxon>
        <taxon>Anthoathecata</taxon>
        <taxon>Aplanulata</taxon>
        <taxon>Hydridae</taxon>
        <taxon>Hydra</taxon>
    </lineage>
</organism>
<keyword evidence="8" id="KW-0804">Transcription</keyword>
<sequence>MPLLRKKPFVQEQVPPNLKANDEVFYCHLTGEVFQDYEAFYQRMILCNSLVWSCELSLKPNLTFKEAQESEENIRKTLEVLPVPIKRAVLMLVHHTRRSKVQVLCDDIFDFLRSRYQINEKLEGKINGKWEKGIITEVPSNSDVTYFCKNAYPAPTVVSLKSPNKNKNKQQSAMDYKDTWPEPNSLQYKVEILKGSLKGSIVTLNGNCVRREKGVFVKEKLKMFLKQSCVRTTSSSDDGYWVVKSSEVTRYSLGLTSIVSPQVTPILKKSKKKENSIVSKAPIESSLETKTEESKASKKDVKEKEKARKKDEKEKEKEELNDIKKLESLFVKAFQKTKEDLQLEDSKPFPTLVPFVCKLESELVGDAIMVVEFINIFGALLNISKELDTKITFSWLEEALLEHDAEGKYYKLLKSLLHSYLCMEQEETKQVEVVDHSSDEETLTQSSTGVQPSQTDLGEANDTKDVSSSSSKAAAAWPILHQGMALHEIPIEPFSLTEILRLHILSSGIKLNSRINYVDWQRRGQQQMSDNPCVYFRHTEYDIMNNLVTKCVYDFSPKDKLKILVLICNQSLMLSTIREYMEDAFDKQKELRKQLRDIQHEESKRKQLIQKEKWQKVLADRNKLKEEMKNKNLIKKDDPKEDLKEQDPEKLKKEARDKKTEESLLEKYQLKELEILKEMVNYSSVTNEKPLGQDRAFRNYWSLEHMGGLLVENSDTSAFFLANTSDCESEESDVEPSGENTKDVIEQFPKVKVSDIVHARETNNSLIEDLVLKRYKLPFTNKNNLYNKSNIIKSYMDNIKNGEDLSIYSTTCLTKWYSVTTKEQLESIIDSMNCRGIRESALKKNLIKKKKEIISYYENKQEIEIKKGTRREGKLNAKHEEKNDIDKNMFKTMDDFIEANLRDQLVELEEQLWIAGLGGWKDNRTEWRLKMEDQMIQLVNGDKNETQKTTNDETNGENHITTEYIANGHRETEVNYKNEISDLTMNLEVSENEHYISKQIDNFSVYKEKKMSRCGTPVTLPHSDKQGVVSELSLELLKIMKSIEMKYLKPPLGETEESRKLRIKEMIEATKAESEANKIKKIDKTEEEEQKKPSTCLARWQESLLKCMSFSQVFVHLYTLDRSIIWDKSVQHVKCRICRRKGDEDKMLLCDGCDRGFHMNCLNPPLKKVPTGNWFCSDCRPVEIRRQYRKQSSKYRDDTEEEEVSEKEEDYEESESENDFEEPNDDYQSDNNDDDENDDESYTSEHNELCTVCNEEGTLILCENCPRGFHVECVYPPIKKVPRGSWTCQICREAEQDLPLRKRAITIEKQREKANMGSKCTKKSKKEESKSKAQKRNASPSNDNLYKRARLENSGDTLNFSSSSHRSSTGLSRQQLKQCSGLINEIFKQDEAELFLYPVDLTEVPDYTDFIDSPMDFSTIKSKLKDGCYSDINGFISDIYLIFSNCDTYNPPRSHVVRKGTQLKTFINKRLKEMRLKS</sequence>
<dbReference type="PROSITE" id="PS50016">
    <property type="entry name" value="ZF_PHD_2"/>
    <property type="match status" value="2"/>
</dbReference>
<dbReference type="RefSeq" id="XP_065661537.1">
    <property type="nucleotide sequence ID" value="XM_065805465.1"/>
</dbReference>
<dbReference type="GeneID" id="100198869"/>
<dbReference type="InterPro" id="IPR036427">
    <property type="entry name" value="Bromodomain-like_sf"/>
</dbReference>
<evidence type="ECO:0000256" key="4">
    <source>
        <dbReference type="ARBA" id="ARBA00022833"/>
    </source>
</evidence>
<keyword evidence="3 11" id="KW-0863">Zinc-finger</keyword>
<keyword evidence="7 10" id="KW-0103">Bromodomain</keyword>
<evidence type="ECO:0000256" key="2">
    <source>
        <dbReference type="ARBA" id="ARBA00022723"/>
    </source>
</evidence>
<dbReference type="PANTHER" id="PTHR46510:SF1">
    <property type="entry name" value="BROMODOMAIN ADJACENT TO ZINC FINGER DOMAIN PROTEIN 1A"/>
    <property type="match status" value="1"/>
</dbReference>
<evidence type="ECO:0000256" key="8">
    <source>
        <dbReference type="ARBA" id="ARBA00023163"/>
    </source>
</evidence>
<evidence type="ECO:0000259" key="15">
    <source>
        <dbReference type="PROSITE" id="PS50014"/>
    </source>
</evidence>
<feature type="compositionally biased region" description="Polar residues" evidence="14">
    <location>
        <begin position="443"/>
        <end position="456"/>
    </location>
</feature>
<dbReference type="PRINTS" id="PR00503">
    <property type="entry name" value="BROMODOMAIN"/>
</dbReference>
<dbReference type="PROSITE" id="PS50827">
    <property type="entry name" value="DDT"/>
    <property type="match status" value="1"/>
</dbReference>
<dbReference type="Pfam" id="PF00439">
    <property type="entry name" value="Bromodomain"/>
    <property type="match status" value="1"/>
</dbReference>
<dbReference type="InterPro" id="IPR018359">
    <property type="entry name" value="Bromodomain_CS"/>
</dbReference>
<dbReference type="InterPro" id="IPR013083">
    <property type="entry name" value="Znf_RING/FYVE/PHD"/>
</dbReference>
<evidence type="ECO:0000256" key="1">
    <source>
        <dbReference type="ARBA" id="ARBA00004123"/>
    </source>
</evidence>
<evidence type="ECO:0000256" key="7">
    <source>
        <dbReference type="ARBA" id="ARBA00023117"/>
    </source>
</evidence>
<evidence type="ECO:0000259" key="17">
    <source>
        <dbReference type="PROSITE" id="PS50827"/>
    </source>
</evidence>
<evidence type="ECO:0000256" key="3">
    <source>
        <dbReference type="ARBA" id="ARBA00022771"/>
    </source>
</evidence>
<name>A0ABM4CIF9_HYDVU</name>